<dbReference type="EMBL" id="FWDO01000005">
    <property type="protein sequence ID" value="SLM19313.1"/>
    <property type="molecule type" value="Genomic_DNA"/>
</dbReference>
<dbReference type="SUPFAM" id="SSF53323">
    <property type="entry name" value="Pyruvate-ferredoxin oxidoreductase, PFOR, domain III"/>
    <property type="match status" value="1"/>
</dbReference>
<proteinExistence type="predicted"/>
<sequence length="178" mass="18993">MTEKTFMAGFGGQGIISLGQLWVYSAMKEGLKVTFFPFYGAEKRGGIARASVIVSDSEIKSPLVTSADSVVVMNQDSVEIAEKVCKEGGTIFVNSSLVKTDPARPDAKIVHVPCNDIALKLGDVRIANMVMMGALGKVTGALKLDKLESILKGFFPARKHSLISLNIAAMEEGKKAVT</sequence>
<accession>A0A3P3XTR1</accession>
<keyword evidence="3" id="KW-0670">Pyruvate</keyword>
<dbReference type="Pfam" id="PF01558">
    <property type="entry name" value="POR"/>
    <property type="match status" value="1"/>
</dbReference>
<dbReference type="NCBIfam" id="TIGR02175">
    <property type="entry name" value="PorC_KorC"/>
    <property type="match status" value="1"/>
</dbReference>
<dbReference type="InterPro" id="IPR019752">
    <property type="entry name" value="Pyrv/ketoisovalerate_OxRed_cat"/>
</dbReference>
<gene>
    <name evidence="3" type="ORF">SPIRO4BDMA_50828</name>
</gene>
<dbReference type="GO" id="GO:0016625">
    <property type="term" value="F:oxidoreductase activity, acting on the aldehyde or oxo group of donors, iron-sulfur protein as acceptor"/>
    <property type="evidence" value="ECO:0007669"/>
    <property type="project" value="InterPro"/>
</dbReference>
<dbReference type="InterPro" id="IPR002869">
    <property type="entry name" value="Pyrv_flavodox_OxRed_cen"/>
</dbReference>
<name>A0A3P3XTR1_9SPIR</name>
<dbReference type="PANTHER" id="PTHR42730">
    <property type="entry name" value="2-OXOGLUTARATE SYNTHASE SUBUNIT KORC"/>
    <property type="match status" value="1"/>
</dbReference>
<dbReference type="InterPro" id="IPR011894">
    <property type="entry name" value="PorC_KorC"/>
</dbReference>
<evidence type="ECO:0000256" key="1">
    <source>
        <dbReference type="ARBA" id="ARBA00023002"/>
    </source>
</evidence>
<dbReference type="AlphaFoldDB" id="A0A3P3XTR1"/>
<keyword evidence="1" id="KW-0560">Oxidoreductase</keyword>
<organism evidence="3">
    <name type="scientific">uncultured spirochete</name>
    <dbReference type="NCBI Taxonomy" id="156406"/>
    <lineage>
        <taxon>Bacteria</taxon>
        <taxon>Pseudomonadati</taxon>
        <taxon>Spirochaetota</taxon>
        <taxon>Spirochaetia</taxon>
        <taxon>Spirochaetales</taxon>
        <taxon>environmental samples</taxon>
    </lineage>
</organism>
<evidence type="ECO:0000313" key="3">
    <source>
        <dbReference type="EMBL" id="SLM19313.1"/>
    </source>
</evidence>
<dbReference type="PANTHER" id="PTHR42730:SF1">
    <property type="entry name" value="2-OXOGLUTARATE SYNTHASE SUBUNIT KORC"/>
    <property type="match status" value="1"/>
</dbReference>
<evidence type="ECO:0000259" key="2">
    <source>
        <dbReference type="Pfam" id="PF01558"/>
    </source>
</evidence>
<dbReference type="Gene3D" id="3.40.920.10">
    <property type="entry name" value="Pyruvate-ferredoxin oxidoreductase, PFOR, domain III"/>
    <property type="match status" value="1"/>
</dbReference>
<dbReference type="InterPro" id="IPR052554">
    <property type="entry name" value="2-oxoglutarate_synth_KorC"/>
</dbReference>
<feature type="domain" description="Pyruvate/ketoisovalerate oxidoreductase catalytic" evidence="2">
    <location>
        <begin position="11"/>
        <end position="173"/>
    </location>
</feature>
<reference evidence="3" key="1">
    <citation type="submission" date="2017-02" db="EMBL/GenBank/DDBJ databases">
        <authorList>
            <person name="Regsiter A."/>
            <person name="William W."/>
        </authorList>
    </citation>
    <scope>NUCLEOTIDE SEQUENCE</scope>
    <source>
        <strain evidence="3">BdmA 4</strain>
    </source>
</reference>
<protein>
    <submittedName>
        <fullName evidence="3">Pyruvate/ketoisovalerate oxidoreductase, gamma subunit</fullName>
    </submittedName>
</protein>